<evidence type="ECO:0000256" key="1">
    <source>
        <dbReference type="SAM" id="Phobius"/>
    </source>
</evidence>
<organism evidence="2 3">
    <name type="scientific">Shimia isoporae</name>
    <dbReference type="NCBI Taxonomy" id="647720"/>
    <lineage>
        <taxon>Bacteria</taxon>
        <taxon>Pseudomonadati</taxon>
        <taxon>Pseudomonadota</taxon>
        <taxon>Alphaproteobacteria</taxon>
        <taxon>Rhodobacterales</taxon>
        <taxon>Roseobacteraceae</taxon>
    </lineage>
</organism>
<dbReference type="AlphaFoldDB" id="A0A4R1NBT8"/>
<name>A0A4R1NBT8_9RHOB</name>
<feature type="transmembrane region" description="Helical" evidence="1">
    <location>
        <begin position="12"/>
        <end position="39"/>
    </location>
</feature>
<proteinExistence type="predicted"/>
<evidence type="ECO:0008006" key="4">
    <source>
        <dbReference type="Google" id="ProtNLM"/>
    </source>
</evidence>
<feature type="transmembrane region" description="Helical" evidence="1">
    <location>
        <begin position="251"/>
        <end position="268"/>
    </location>
</feature>
<feature type="transmembrane region" description="Helical" evidence="1">
    <location>
        <begin position="185"/>
        <end position="206"/>
    </location>
</feature>
<dbReference type="RefSeq" id="WP_132861017.1">
    <property type="nucleotide sequence ID" value="NZ_SMGR01000002.1"/>
</dbReference>
<feature type="transmembrane region" description="Helical" evidence="1">
    <location>
        <begin position="102"/>
        <end position="119"/>
    </location>
</feature>
<protein>
    <recommendedName>
        <fullName evidence="4">DUF2955 domain-containing protein</fullName>
    </recommendedName>
</protein>
<feature type="transmembrane region" description="Helical" evidence="1">
    <location>
        <begin position="227"/>
        <end position="245"/>
    </location>
</feature>
<keyword evidence="3" id="KW-1185">Reference proteome</keyword>
<reference evidence="2 3" key="1">
    <citation type="submission" date="2019-03" db="EMBL/GenBank/DDBJ databases">
        <title>Genomic Encyclopedia of Archaeal and Bacterial Type Strains, Phase II (KMG-II): from individual species to whole genera.</title>
        <authorList>
            <person name="Goeker M."/>
        </authorList>
    </citation>
    <scope>NUCLEOTIDE SEQUENCE [LARGE SCALE GENOMIC DNA]</scope>
    <source>
        <strain evidence="2 3">DSM 26433</strain>
    </source>
</reference>
<evidence type="ECO:0000313" key="2">
    <source>
        <dbReference type="EMBL" id="TCL01599.1"/>
    </source>
</evidence>
<keyword evidence="1" id="KW-1133">Transmembrane helix</keyword>
<keyword evidence="1" id="KW-0472">Membrane</keyword>
<accession>A0A4R1NBT8</accession>
<dbReference type="OrthoDB" id="7704222at2"/>
<keyword evidence="1" id="KW-0812">Transmembrane</keyword>
<dbReference type="InterPro" id="IPR022604">
    <property type="entry name" value="DUF2955"/>
</dbReference>
<comment type="caution">
    <text evidence="2">The sequence shown here is derived from an EMBL/GenBank/DDBJ whole genome shotgun (WGS) entry which is preliminary data.</text>
</comment>
<dbReference type="EMBL" id="SMGR01000002">
    <property type="protein sequence ID" value="TCL01599.1"/>
    <property type="molecule type" value="Genomic_DNA"/>
</dbReference>
<feature type="transmembrane region" description="Helical" evidence="1">
    <location>
        <begin position="275"/>
        <end position="294"/>
    </location>
</feature>
<gene>
    <name evidence="2" type="ORF">BXY66_2914</name>
</gene>
<dbReference type="Proteomes" id="UP000295673">
    <property type="component" value="Unassembled WGS sequence"/>
</dbReference>
<dbReference type="Pfam" id="PF11168">
    <property type="entry name" value="DUF2955"/>
    <property type="match status" value="1"/>
</dbReference>
<sequence length="351" mass="37460">MPTEPNNRGIRLAVGVAVHFALAILIGWPLSTICTVFVVLFLQAPGPMPGVAIRTLFQQAVVFLAASWLISSALSPYPVAFLLALALAVATCFYWSTTGAGVLSVVLALMAALMLPTLVMTSQELALVLVIWLPLNLFLAWLWTVFMFYVYPPTAAGIAAAKKPDGPELDPNRLVLRMSLVTIPFAIYFYLIGSAALVTLLFVAILSQQLAAATAAGPTVAKTMLKANFFGGLAAIACYEITVIAPMLIVAMFAFGTAAFLLAGWLVSDRADASMAGSALTTTVILFGGSIAPFGDDADVKMIDRLVQIGNALIFVLIAYIVVDAFFPLREKDAPKTQRRGLRSLLRRTQG</sequence>
<evidence type="ECO:0000313" key="3">
    <source>
        <dbReference type="Proteomes" id="UP000295673"/>
    </source>
</evidence>
<feature type="transmembrane region" description="Helical" evidence="1">
    <location>
        <begin position="126"/>
        <end position="151"/>
    </location>
</feature>
<feature type="transmembrane region" description="Helical" evidence="1">
    <location>
        <begin position="306"/>
        <end position="329"/>
    </location>
</feature>